<dbReference type="AlphaFoldDB" id="A0A839T8Z4"/>
<dbReference type="Proteomes" id="UP000549250">
    <property type="component" value="Unassembled WGS sequence"/>
</dbReference>
<name>A0A839T8Z4_AZOMA</name>
<reference evidence="1 2" key="1">
    <citation type="submission" date="2020-08" db="EMBL/GenBank/DDBJ databases">
        <title>Genomic Encyclopedia of Type Strains, Phase III (KMG-III): the genomes of soil and plant-associated and newly described type strains.</title>
        <authorList>
            <person name="Whitman W."/>
        </authorList>
    </citation>
    <scope>NUCLEOTIDE SEQUENCE [LARGE SCALE GENOMIC DNA]</scope>
    <source>
        <strain evidence="1 2">CECT 4462</strain>
    </source>
</reference>
<keyword evidence="2" id="KW-1185">Reference proteome</keyword>
<protein>
    <submittedName>
        <fullName evidence="1">Uncharacterized protein</fullName>
    </submittedName>
</protein>
<proteinExistence type="predicted"/>
<organism evidence="1 2">
    <name type="scientific">Azomonas macrocytogenes</name>
    <name type="common">Azotobacter macrocytogenes</name>
    <dbReference type="NCBI Taxonomy" id="69962"/>
    <lineage>
        <taxon>Bacteria</taxon>
        <taxon>Pseudomonadati</taxon>
        <taxon>Pseudomonadota</taxon>
        <taxon>Gammaproteobacteria</taxon>
        <taxon>Pseudomonadales</taxon>
        <taxon>Pseudomonadaceae</taxon>
        <taxon>Azomonas</taxon>
    </lineage>
</organism>
<accession>A0A839T8Z4</accession>
<evidence type="ECO:0000313" key="2">
    <source>
        <dbReference type="Proteomes" id="UP000549250"/>
    </source>
</evidence>
<dbReference type="EMBL" id="JACHXI010000016">
    <property type="protein sequence ID" value="MBB3104495.1"/>
    <property type="molecule type" value="Genomic_DNA"/>
</dbReference>
<dbReference type="RefSeq" id="WP_183167355.1">
    <property type="nucleotide sequence ID" value="NZ_JACHXI010000016.1"/>
</dbReference>
<sequence length="56" mass="6001">MQTRGVVEAMGVDDGGVNICPGVIDTTALSQQLSLRLMLGTKPWAVIVRENSPLVY</sequence>
<comment type="caution">
    <text evidence="1">The sequence shown here is derived from an EMBL/GenBank/DDBJ whole genome shotgun (WGS) entry which is preliminary data.</text>
</comment>
<gene>
    <name evidence="1" type="ORF">FHR87_002915</name>
</gene>
<evidence type="ECO:0000313" key="1">
    <source>
        <dbReference type="EMBL" id="MBB3104495.1"/>
    </source>
</evidence>